<sequence>MRRSDIVGDSPHPRGRARAAVVLGLATLLGLACRPDDPPADKPVPPASPASTLTVYRFARVVTAPHQVVEGGAVVVDGKRFHGVLAAGEALPAGAQLVDYTRYTAIPGLIDAHTHITFCWDPAWGERAPHDPFQIAQSKEELEPLVAVNARTLLSLGVTTIRDLGSDNMLDLETGRRIEAGELVGPRIFGAGDGVWSSRLAPKESNRPGQADGPEQIAATVRREIEAGVHVVKLWASTGSDDDLTGERTYSYEEIKAAVDVAHARGIPVAVHDTLGVVTDDVVRAGADSVEHPRHLSPETLAAMRERGVAYVPTIHHNHYYRDNIERFGFSPDKHAAFDAFIADNVATARAAHAAGVSIVMGSDAVYTAFDQSTRELDVFVRDVGMTPMEALATATTNAAKLLRVDDQLGAIRPAYLADFVVIDGDLSQIEHIHNVVAVVKEGAVVFEKSAAGK</sequence>
<dbReference type="Gene3D" id="2.30.40.10">
    <property type="entry name" value="Urease, subunit C, domain 1"/>
    <property type="match status" value="1"/>
</dbReference>
<comment type="caution">
    <text evidence="2">The sequence shown here is derived from an EMBL/GenBank/DDBJ whole genome shotgun (WGS) entry which is preliminary data.</text>
</comment>
<gene>
    <name evidence="2" type="ORF">K7C98_14630</name>
</gene>
<keyword evidence="3" id="KW-1185">Reference proteome</keyword>
<proteinExistence type="predicted"/>
<dbReference type="RefSeq" id="WP_224192260.1">
    <property type="nucleotide sequence ID" value="NZ_JAIRAU010000016.1"/>
</dbReference>
<dbReference type="InterPro" id="IPR051781">
    <property type="entry name" value="Metallo-dep_Hydrolase"/>
</dbReference>
<protein>
    <submittedName>
        <fullName evidence="2">Amidohydrolase family protein</fullName>
    </submittedName>
</protein>
<dbReference type="InterPro" id="IPR011059">
    <property type="entry name" value="Metal-dep_hydrolase_composite"/>
</dbReference>
<evidence type="ECO:0000259" key="1">
    <source>
        <dbReference type="Pfam" id="PF01979"/>
    </source>
</evidence>
<dbReference type="PANTHER" id="PTHR43135">
    <property type="entry name" value="ALPHA-D-RIBOSE 1-METHYLPHOSPHONATE 5-TRIPHOSPHATE DIPHOSPHATASE"/>
    <property type="match status" value="1"/>
</dbReference>
<dbReference type="PANTHER" id="PTHR43135:SF3">
    <property type="entry name" value="ALPHA-D-RIBOSE 1-METHYLPHOSPHONATE 5-TRIPHOSPHATE DIPHOSPHATASE"/>
    <property type="match status" value="1"/>
</dbReference>
<dbReference type="Gene3D" id="3.20.20.140">
    <property type="entry name" value="Metal-dependent hydrolases"/>
    <property type="match status" value="1"/>
</dbReference>
<dbReference type="Proteomes" id="UP001139031">
    <property type="component" value="Unassembled WGS sequence"/>
</dbReference>
<dbReference type="InterPro" id="IPR032466">
    <property type="entry name" value="Metal_Hydrolase"/>
</dbReference>
<feature type="domain" description="Amidohydrolase-related" evidence="1">
    <location>
        <begin position="105"/>
        <end position="445"/>
    </location>
</feature>
<reference evidence="2" key="1">
    <citation type="submission" date="2021-08" db="EMBL/GenBank/DDBJ databases">
        <authorList>
            <person name="Stevens D.C."/>
        </authorList>
    </citation>
    <scope>NUCLEOTIDE SEQUENCE</scope>
    <source>
        <strain evidence="2">DSM 53165</strain>
    </source>
</reference>
<evidence type="ECO:0000313" key="2">
    <source>
        <dbReference type="EMBL" id="MBZ5710492.1"/>
    </source>
</evidence>
<dbReference type="EMBL" id="JAIRAU010000016">
    <property type="protein sequence ID" value="MBZ5710492.1"/>
    <property type="molecule type" value="Genomic_DNA"/>
</dbReference>
<dbReference type="SUPFAM" id="SSF51556">
    <property type="entry name" value="Metallo-dependent hydrolases"/>
    <property type="match status" value="1"/>
</dbReference>
<name>A0ABS7TQR8_9BACT</name>
<dbReference type="InterPro" id="IPR006680">
    <property type="entry name" value="Amidohydro-rel"/>
</dbReference>
<dbReference type="PROSITE" id="PS51257">
    <property type="entry name" value="PROKAR_LIPOPROTEIN"/>
    <property type="match status" value="1"/>
</dbReference>
<dbReference type="SUPFAM" id="SSF51338">
    <property type="entry name" value="Composite domain of metallo-dependent hydrolases"/>
    <property type="match status" value="1"/>
</dbReference>
<accession>A0ABS7TQR8</accession>
<organism evidence="2 3">
    <name type="scientific">Nannocystis pusilla</name>
    <dbReference type="NCBI Taxonomy" id="889268"/>
    <lineage>
        <taxon>Bacteria</taxon>
        <taxon>Pseudomonadati</taxon>
        <taxon>Myxococcota</taxon>
        <taxon>Polyangia</taxon>
        <taxon>Nannocystales</taxon>
        <taxon>Nannocystaceae</taxon>
        <taxon>Nannocystis</taxon>
    </lineage>
</organism>
<evidence type="ECO:0000313" key="3">
    <source>
        <dbReference type="Proteomes" id="UP001139031"/>
    </source>
</evidence>
<dbReference type="Pfam" id="PF01979">
    <property type="entry name" value="Amidohydro_1"/>
    <property type="match status" value="1"/>
</dbReference>